<evidence type="ECO:0000259" key="2">
    <source>
        <dbReference type="PROSITE" id="PS50069"/>
    </source>
</evidence>
<comment type="similarity">
    <text evidence="1">Belongs to the cullin family.</text>
</comment>
<evidence type="ECO:0000313" key="3">
    <source>
        <dbReference type="EMBL" id="WRT68818.1"/>
    </source>
</evidence>
<proteinExistence type="inferred from homology"/>
<dbReference type="SUPFAM" id="SSF75632">
    <property type="entry name" value="Cullin homology domain"/>
    <property type="match status" value="1"/>
</dbReference>
<sequence length="674" mass="75994">MALVAALNDWNAPSTSAQGARQYEQLAHALKMAKEYLYPRDVSSSRSAIKPVETPDITAAFKLAVRDGRGSSLYSDFMDAVDSRFYLVKDDIERYVDDLGVVQEDDQDVGMIMSEMLERIAIWQRAWGVPLRAFQDPKLIGSFTSTFHSLLHSSLPPLFPSHLLSFLTLSLSSLPAHLLDPPQAPQLFQSVPVNYHKVPPPSPHLSRLGIFPRYSGTLSKVAYKEIEKIAREEAGKGWDVRRLTRARQRVGDGVANWLSGMFEGKSQCKGSMLTRTGNDSAQAALRPMFSRFDYYLCKCFFDIRTDELFDIIVDFPDSMAALEDLKECLFKVDQRLELVNKLNAANLKRLLHPGAETKVVLSLYISTIRSLRILDPPGVLLHKVATPIRAHLRERPDTIKCIVAALVEGEEIGDENENAGLIKDDLGMASGSDGIEDWSDPKWDPEPIDAAPEFRSGKAGDIVSTLVSIYETREVIIKELQVLLATRLLAVKDYDAVKEIRTIELLKLRFGEQALHVCDVMLKDMADSKRIDDHVQGDIESNVHPLVISKMFWPNIPGSSLQLPPKLQKAQEEYESAFHHFKPDKHLRFLQSLGSVHLSVELEDRVIEVEATPIQASIIELFERKESWKADELKEDLKIPSGLLKDALNWWKEKGVVSEEKGIWRLLEFAEEEE</sequence>
<dbReference type="EMBL" id="CP141888">
    <property type="protein sequence ID" value="WRT68818.1"/>
    <property type="molecule type" value="Genomic_DNA"/>
</dbReference>
<dbReference type="Gene3D" id="3.30.230.130">
    <property type="entry name" value="Cullin, Chain C, Domain 2"/>
    <property type="match status" value="1"/>
</dbReference>
<dbReference type="InterPro" id="IPR059120">
    <property type="entry name" value="Cullin-like_AB"/>
</dbReference>
<reference evidence="3 4" key="1">
    <citation type="submission" date="2024-01" db="EMBL/GenBank/DDBJ databases">
        <title>Comparative genomics of Cryptococcus and Kwoniella reveals pathogenesis evolution and contrasting modes of karyotype evolution via chromosome fusion or intercentromeric recombination.</title>
        <authorList>
            <person name="Coelho M.A."/>
            <person name="David-Palma M."/>
            <person name="Shea T."/>
            <person name="Bowers K."/>
            <person name="McGinley-Smith S."/>
            <person name="Mohammad A.W."/>
            <person name="Gnirke A."/>
            <person name="Yurkov A.M."/>
            <person name="Nowrousian M."/>
            <person name="Sun S."/>
            <person name="Cuomo C.A."/>
            <person name="Heitman J."/>
        </authorList>
    </citation>
    <scope>NUCLEOTIDE SEQUENCE [LARGE SCALE GENOMIC DNA]</scope>
    <source>
        <strain evidence="3">CBS 11374</strain>
    </source>
</reference>
<dbReference type="GeneID" id="87957928"/>
<dbReference type="RefSeq" id="XP_062793557.1">
    <property type="nucleotide sequence ID" value="XM_062937506.1"/>
</dbReference>
<keyword evidence="4" id="KW-1185">Reference proteome</keyword>
<name>A0ABZ1D4T9_9TREE</name>
<dbReference type="Proteomes" id="UP001329825">
    <property type="component" value="Chromosome 8"/>
</dbReference>
<evidence type="ECO:0000313" key="4">
    <source>
        <dbReference type="Proteomes" id="UP001329825"/>
    </source>
</evidence>
<dbReference type="InterPro" id="IPR057975">
    <property type="entry name" value="TPR_ANAPC2"/>
</dbReference>
<dbReference type="SMART" id="SM00182">
    <property type="entry name" value="CULLIN"/>
    <property type="match status" value="1"/>
</dbReference>
<dbReference type="InterPro" id="IPR044554">
    <property type="entry name" value="ANAPC2"/>
</dbReference>
<dbReference type="Gene3D" id="1.20.1310.10">
    <property type="entry name" value="Cullin Repeats"/>
    <property type="match status" value="1"/>
</dbReference>
<gene>
    <name evidence="3" type="ORF">IL334_005798</name>
</gene>
<protein>
    <recommendedName>
        <fullName evidence="2">Cullin family profile domain-containing protein</fullName>
    </recommendedName>
</protein>
<feature type="domain" description="Cullin family profile" evidence="2">
    <location>
        <begin position="463"/>
        <end position="652"/>
    </location>
</feature>
<dbReference type="PANTHER" id="PTHR45957">
    <property type="entry name" value="ANAPHASE-PROMOTING COMPLEX SUBUNIT 2"/>
    <property type="match status" value="1"/>
</dbReference>
<dbReference type="PANTHER" id="PTHR45957:SF1">
    <property type="entry name" value="ANAPHASE-PROMOTING COMPLEX SUBUNIT 2"/>
    <property type="match status" value="1"/>
</dbReference>
<evidence type="ECO:0000256" key="1">
    <source>
        <dbReference type="PROSITE-ProRule" id="PRU00330"/>
    </source>
</evidence>
<dbReference type="Pfam" id="PF26557">
    <property type="entry name" value="Cullin_AB"/>
    <property type="match status" value="1"/>
</dbReference>
<dbReference type="InterPro" id="IPR016158">
    <property type="entry name" value="Cullin_homology"/>
</dbReference>
<dbReference type="InterPro" id="IPR036317">
    <property type="entry name" value="Cullin_homology_sf"/>
</dbReference>
<dbReference type="PROSITE" id="PS50069">
    <property type="entry name" value="CULLIN_2"/>
    <property type="match status" value="1"/>
</dbReference>
<accession>A0ABZ1D4T9</accession>
<organism evidence="3 4">
    <name type="scientific">Kwoniella shivajii</name>
    <dbReference type="NCBI Taxonomy" id="564305"/>
    <lineage>
        <taxon>Eukaryota</taxon>
        <taxon>Fungi</taxon>
        <taxon>Dikarya</taxon>
        <taxon>Basidiomycota</taxon>
        <taxon>Agaricomycotina</taxon>
        <taxon>Tremellomycetes</taxon>
        <taxon>Tremellales</taxon>
        <taxon>Cryptococcaceae</taxon>
        <taxon>Kwoniella</taxon>
    </lineage>
</organism>
<dbReference type="Pfam" id="PF25773">
    <property type="entry name" value="TPR_ANAPC2"/>
    <property type="match status" value="1"/>
</dbReference>